<organism evidence="1 2">
    <name type="scientific">Christiangramia sabulilitoris</name>
    <dbReference type="NCBI Taxonomy" id="2583991"/>
    <lineage>
        <taxon>Bacteria</taxon>
        <taxon>Pseudomonadati</taxon>
        <taxon>Bacteroidota</taxon>
        <taxon>Flavobacteriia</taxon>
        <taxon>Flavobacteriales</taxon>
        <taxon>Flavobacteriaceae</taxon>
        <taxon>Christiangramia</taxon>
    </lineage>
</organism>
<protein>
    <recommendedName>
        <fullName evidence="3">DUF1579 domain-containing protein</fullName>
    </recommendedName>
</protein>
<comment type="caution">
    <text evidence="1">The sequence shown here is derived from an EMBL/GenBank/DDBJ whole genome shotgun (WGS) entry which is preliminary data.</text>
</comment>
<dbReference type="Proteomes" id="UP000315131">
    <property type="component" value="Unassembled WGS sequence"/>
</dbReference>
<accession>A0A550I6Z9</accession>
<gene>
    <name evidence="1" type="ORF">FGM01_02250</name>
</gene>
<proteinExistence type="predicted"/>
<dbReference type="EMBL" id="VHSF01000001">
    <property type="protein sequence ID" value="TRO66731.1"/>
    <property type="molecule type" value="Genomic_DNA"/>
</dbReference>
<dbReference type="AlphaFoldDB" id="A0A550I6Z9"/>
<keyword evidence="2" id="KW-1185">Reference proteome</keyword>
<reference evidence="1 2" key="1">
    <citation type="submission" date="2019-06" db="EMBL/GenBank/DDBJ databases">
        <title>Gramella sabulilitoris sp. nov., isolated from a marine sand.</title>
        <authorList>
            <person name="Yoon J.-H."/>
        </authorList>
    </citation>
    <scope>NUCLEOTIDE SEQUENCE [LARGE SCALE GENOMIC DNA]</scope>
    <source>
        <strain evidence="1 2">HSMS-1</strain>
    </source>
</reference>
<name>A0A550I6Z9_9FLAO</name>
<dbReference type="OrthoDB" id="1437459at2"/>
<evidence type="ECO:0008006" key="3">
    <source>
        <dbReference type="Google" id="ProtNLM"/>
    </source>
</evidence>
<evidence type="ECO:0000313" key="2">
    <source>
        <dbReference type="Proteomes" id="UP000315131"/>
    </source>
</evidence>
<evidence type="ECO:0000313" key="1">
    <source>
        <dbReference type="EMBL" id="TRO66731.1"/>
    </source>
</evidence>
<sequence>MKPVIFLFFFGFIALQNLQAQSFETDLETQSKIVDLYFIIGEWEGNGWRISPDGVKHSFEQTEKVQYKLDSTAILIEGKGYTDGKLIHNAMAIITSNKETGEYEFQSYLQNGMKGNFKAELKDDVFYWYPNQNVRYIISIDEEGRWYEKGEFNRQGEWMQFFEMTLSKNS</sequence>
<dbReference type="RefSeq" id="WP_143409501.1">
    <property type="nucleotide sequence ID" value="NZ_VHSF01000001.1"/>
</dbReference>